<dbReference type="RefSeq" id="WP_073655357.1">
    <property type="nucleotide sequence ID" value="NZ_CP064394.1"/>
</dbReference>
<evidence type="ECO:0000313" key="2">
    <source>
        <dbReference type="EMBL" id="ASD54087.1"/>
    </source>
</evidence>
<name>A0A218MAR1_PSEAI</name>
<evidence type="ECO:0000259" key="1">
    <source>
        <dbReference type="Pfam" id="PF01656"/>
    </source>
</evidence>
<dbReference type="InterPro" id="IPR027417">
    <property type="entry name" value="P-loop_NTPase"/>
</dbReference>
<dbReference type="Pfam" id="PF01656">
    <property type="entry name" value="CbiA"/>
    <property type="match status" value="1"/>
</dbReference>
<dbReference type="SUPFAM" id="SSF52540">
    <property type="entry name" value="P-loop containing nucleoside triphosphate hydrolases"/>
    <property type="match status" value="1"/>
</dbReference>
<dbReference type="EMBL" id="KY296095">
    <property type="protein sequence ID" value="ASD54087.1"/>
    <property type="molecule type" value="Genomic_DNA"/>
</dbReference>
<dbReference type="InterPro" id="IPR002586">
    <property type="entry name" value="CobQ/CobB/MinD/ParA_Nub-bd_dom"/>
</dbReference>
<dbReference type="Gene3D" id="3.40.50.300">
    <property type="entry name" value="P-loop containing nucleotide triphosphate hydrolases"/>
    <property type="match status" value="1"/>
</dbReference>
<organism evidence="2">
    <name type="scientific">Pseudomonas aeruginosa</name>
    <dbReference type="NCBI Taxonomy" id="287"/>
    <lineage>
        <taxon>Bacteria</taxon>
        <taxon>Pseudomonadati</taxon>
        <taxon>Pseudomonadota</taxon>
        <taxon>Gammaproteobacteria</taxon>
        <taxon>Pseudomonadales</taxon>
        <taxon>Pseudomonadaceae</taxon>
        <taxon>Pseudomonas</taxon>
    </lineage>
</organism>
<accession>A0A218MAR1</accession>
<reference evidence="2" key="1">
    <citation type="journal article" date="2018" name="Virulence">
        <title>Coexistence of two novel resistance plasmids, blaKPC-2-carrying p14057A and tetA(A) -carrying p14057B, in Pseudomonas aeruginosa.</title>
        <authorList>
            <person name="Shi L."/>
            <person name="Liang Q."/>
            <person name="Feng J."/>
            <person name="Zhan Z."/>
            <person name="Zhao Y."/>
            <person name="Yang W."/>
            <person name="Yang H."/>
            <person name="Chen Y."/>
            <person name="Huang M."/>
            <person name="Tong Y."/>
            <person name="Li X."/>
            <person name="Yin Z."/>
            <person name="Wang J."/>
            <person name="Zhou D."/>
        </authorList>
    </citation>
    <scope>NUCLEOTIDE SEQUENCE</scope>
    <source>
        <plasmid evidence="2">p14057A</plasmid>
    </source>
</reference>
<feature type="domain" description="CobQ/CobB/MinD/ParA nucleotide binding" evidence="1">
    <location>
        <begin position="8"/>
        <end position="151"/>
    </location>
</feature>
<protein>
    <submittedName>
        <fullName evidence="2">Conjugal transfer protein TraL</fullName>
    </submittedName>
</protein>
<keyword evidence="2" id="KW-0614">Plasmid</keyword>
<sequence length="251" mass="27775">MKNTSHLVLQGKGGVGKSFSASALAQYFIERGYTVACADTDPVNSSFYQFAALNVSLLKIMEGGVISQKLFDPLFEELLSTEDVCIVDNGASTFIPMLKFISDNCMLSALQGAGKQLYIHTVITAGQAKDDTFNGLERLIEMIRAEQSNTKVVVWQNEFWGVPVFDGKPLDKTELILGNSEIIQGICPVIDRNSDAFTADIRNVLEAHLTLQEVKQSEDFGVIAKSRICRVYNDIFTELDKVFGREVIDDE</sequence>
<dbReference type="AlphaFoldDB" id="A0A218MAR1"/>
<gene>
    <name evidence="2" type="primary">traL</name>
</gene>
<geneLocation type="plasmid" evidence="2">
    <name>p14057A</name>
</geneLocation>
<proteinExistence type="predicted"/>